<organism evidence="1 2">
    <name type="scientific">Streptomyces violarus</name>
    <dbReference type="NCBI Taxonomy" id="67380"/>
    <lineage>
        <taxon>Bacteria</taxon>
        <taxon>Bacillati</taxon>
        <taxon>Actinomycetota</taxon>
        <taxon>Actinomycetes</taxon>
        <taxon>Kitasatosporales</taxon>
        <taxon>Streptomycetaceae</taxon>
        <taxon>Streptomyces</taxon>
    </lineage>
</organism>
<dbReference type="Proteomes" id="UP000572907">
    <property type="component" value="Unassembled WGS sequence"/>
</dbReference>
<evidence type="ECO:0008006" key="3">
    <source>
        <dbReference type="Google" id="ProtNLM"/>
    </source>
</evidence>
<comment type="caution">
    <text evidence="1">The sequence shown here is derived from an EMBL/GenBank/DDBJ whole genome shotgun (WGS) entry which is preliminary data.</text>
</comment>
<gene>
    <name evidence="1" type="ORF">FHS41_008005</name>
</gene>
<evidence type="ECO:0000313" key="1">
    <source>
        <dbReference type="EMBL" id="MBB3081448.1"/>
    </source>
</evidence>
<keyword evidence="2" id="KW-1185">Reference proteome</keyword>
<protein>
    <recommendedName>
        <fullName evidence="3">4-oxalocrotonate tautomerase domain-containing protein</fullName>
    </recommendedName>
</protein>
<dbReference type="EMBL" id="JACHXE010000013">
    <property type="protein sequence ID" value="MBB3081448.1"/>
    <property type="molecule type" value="Genomic_DNA"/>
</dbReference>
<evidence type="ECO:0000313" key="2">
    <source>
        <dbReference type="Proteomes" id="UP000572907"/>
    </source>
</evidence>
<proteinExistence type="predicted"/>
<dbReference type="AlphaFoldDB" id="A0A7W4ZZI9"/>
<accession>A0A7W4ZZI9</accession>
<dbReference type="InterPro" id="IPR014347">
    <property type="entry name" value="Tautomerase/MIF_sf"/>
</dbReference>
<dbReference type="RefSeq" id="WP_184599549.1">
    <property type="nucleotide sequence ID" value="NZ_BMUP01000010.1"/>
</dbReference>
<reference evidence="1 2" key="1">
    <citation type="submission" date="2020-08" db="EMBL/GenBank/DDBJ databases">
        <title>Genomic Encyclopedia of Type Strains, Phase III (KMG-III): the genomes of soil and plant-associated and newly described type strains.</title>
        <authorList>
            <person name="Whitman W."/>
        </authorList>
    </citation>
    <scope>NUCLEOTIDE SEQUENCE [LARGE SCALE GENOMIC DNA]</scope>
    <source>
        <strain evidence="1 2">CECT 3237</strain>
    </source>
</reference>
<sequence>MPTITIRTPELPVPRRRAVALRLTRWLTAQGVQAGHVVVRFEPTEESTVFSGGMPVEALPYEGDADGSGPRHASVTCCVGPDRDDTFRDGLARCVTEALGADARTPFCYLEFRPTSPSDVYLGAGEGLRRADGTDVGPTAPAAV</sequence>
<name>A0A7W4ZZI9_9ACTN</name>
<dbReference type="Gene3D" id="3.30.429.10">
    <property type="entry name" value="Macrophage Migration Inhibitory Factor"/>
    <property type="match status" value="1"/>
</dbReference>